<evidence type="ECO:0000313" key="2">
    <source>
        <dbReference type="Proteomes" id="UP000031599"/>
    </source>
</evidence>
<dbReference type="Proteomes" id="UP000031599">
    <property type="component" value="Unassembled WGS sequence"/>
</dbReference>
<comment type="caution">
    <text evidence="1">The sequence shown here is derived from an EMBL/GenBank/DDBJ whole genome shotgun (WGS) entry which is preliminary data.</text>
</comment>
<gene>
    <name evidence="1" type="ORF">DB30_07638</name>
</gene>
<name>A0A0C2D0X5_9BACT</name>
<proteinExistence type="predicted"/>
<accession>A0A0C2D0X5</accession>
<reference evidence="1 2" key="1">
    <citation type="submission" date="2014-12" db="EMBL/GenBank/DDBJ databases">
        <title>Genome assembly of Enhygromyxa salina DSM 15201.</title>
        <authorList>
            <person name="Sharma G."/>
            <person name="Subramanian S."/>
        </authorList>
    </citation>
    <scope>NUCLEOTIDE SEQUENCE [LARGE SCALE GENOMIC DNA]</scope>
    <source>
        <strain evidence="1 2">DSM 15201</strain>
    </source>
</reference>
<evidence type="ECO:0000313" key="1">
    <source>
        <dbReference type="EMBL" id="KIG13792.1"/>
    </source>
</evidence>
<dbReference type="EMBL" id="JMCC02000089">
    <property type="protein sequence ID" value="KIG13792.1"/>
    <property type="molecule type" value="Genomic_DNA"/>
</dbReference>
<sequence>MVVAGVGVVFAEVGVVFAEVGVPMGTAHGLQTVPTRLRSTPVS</sequence>
<protein>
    <submittedName>
        <fullName evidence="1">Uncharacterized protein</fullName>
    </submittedName>
</protein>
<organism evidence="1 2">
    <name type="scientific">Enhygromyxa salina</name>
    <dbReference type="NCBI Taxonomy" id="215803"/>
    <lineage>
        <taxon>Bacteria</taxon>
        <taxon>Pseudomonadati</taxon>
        <taxon>Myxococcota</taxon>
        <taxon>Polyangia</taxon>
        <taxon>Nannocystales</taxon>
        <taxon>Nannocystaceae</taxon>
        <taxon>Enhygromyxa</taxon>
    </lineage>
</organism>
<dbReference type="AlphaFoldDB" id="A0A0C2D0X5"/>